<dbReference type="Proteomes" id="UP000499080">
    <property type="component" value="Unassembled WGS sequence"/>
</dbReference>
<feature type="region of interest" description="Disordered" evidence="1">
    <location>
        <begin position="1"/>
        <end position="38"/>
    </location>
</feature>
<protein>
    <submittedName>
        <fullName evidence="2">Uncharacterized protein</fullName>
    </submittedName>
</protein>
<name>A0A4Y1ZPZ7_ARAVE</name>
<comment type="caution">
    <text evidence="2">The sequence shown here is derived from an EMBL/GenBank/DDBJ whole genome shotgun (WGS) entry which is preliminary data.</text>
</comment>
<accession>A0A4Y1ZPZ7</accession>
<dbReference type="AlphaFoldDB" id="A0A4Y1ZPZ7"/>
<proteinExistence type="predicted"/>
<evidence type="ECO:0000256" key="1">
    <source>
        <dbReference type="SAM" id="MobiDB-lite"/>
    </source>
</evidence>
<reference evidence="2 3" key="1">
    <citation type="journal article" date="2019" name="Sci. Rep.">
        <title>Orb-weaving spider Araneus ventricosus genome elucidates the spidroin gene catalogue.</title>
        <authorList>
            <person name="Kono N."/>
            <person name="Nakamura H."/>
            <person name="Ohtoshi R."/>
            <person name="Moran D.A.P."/>
            <person name="Shinohara A."/>
            <person name="Yoshida Y."/>
            <person name="Fujiwara M."/>
            <person name="Mori M."/>
            <person name="Tomita M."/>
            <person name="Arakawa K."/>
        </authorList>
    </citation>
    <scope>NUCLEOTIDE SEQUENCE [LARGE SCALE GENOMIC DNA]</scope>
</reference>
<organism evidence="2 3">
    <name type="scientific">Araneus ventricosus</name>
    <name type="common">Orbweaver spider</name>
    <name type="synonym">Epeira ventricosa</name>
    <dbReference type="NCBI Taxonomy" id="182803"/>
    <lineage>
        <taxon>Eukaryota</taxon>
        <taxon>Metazoa</taxon>
        <taxon>Ecdysozoa</taxon>
        <taxon>Arthropoda</taxon>
        <taxon>Chelicerata</taxon>
        <taxon>Arachnida</taxon>
        <taxon>Araneae</taxon>
        <taxon>Araneomorphae</taxon>
        <taxon>Entelegynae</taxon>
        <taxon>Araneoidea</taxon>
        <taxon>Araneidae</taxon>
        <taxon>Araneus</taxon>
    </lineage>
</organism>
<dbReference type="EMBL" id="BGPR01227531">
    <property type="protein sequence ID" value="GBL62310.1"/>
    <property type="molecule type" value="Genomic_DNA"/>
</dbReference>
<evidence type="ECO:0000313" key="3">
    <source>
        <dbReference type="Proteomes" id="UP000499080"/>
    </source>
</evidence>
<sequence length="38" mass="4075">MVVCGLGDRRDPGSKPNSTKEPPGYVDHICRGSDYPLG</sequence>
<keyword evidence="3" id="KW-1185">Reference proteome</keyword>
<evidence type="ECO:0000313" key="2">
    <source>
        <dbReference type="EMBL" id="GBL62310.1"/>
    </source>
</evidence>
<gene>
    <name evidence="2" type="ORF">AVEN_7979_1</name>
</gene>
<feature type="non-terminal residue" evidence="2">
    <location>
        <position position="38"/>
    </location>
</feature>